<protein>
    <submittedName>
        <fullName evidence="1">Uncharacterized protein</fullName>
    </submittedName>
</protein>
<dbReference type="EMBL" id="JBHFFA010000008">
    <property type="protein sequence ID" value="KAL2610492.1"/>
    <property type="molecule type" value="Genomic_DNA"/>
</dbReference>
<dbReference type="AlphaFoldDB" id="A0ABD1XNG2"/>
<sequence>MGLVFGGGAEDIACGGELFASGGEVLPAGGKPFASGGEPFVSAGELFATGGEGVVDIRSTSTFRISDHWWSPRLVDRLL</sequence>
<dbReference type="Proteomes" id="UP001605036">
    <property type="component" value="Unassembled WGS sequence"/>
</dbReference>
<accession>A0ABD1XNG2</accession>
<comment type="caution">
    <text evidence="1">The sequence shown here is derived from an EMBL/GenBank/DDBJ whole genome shotgun (WGS) entry which is preliminary data.</text>
</comment>
<organism evidence="1 2">
    <name type="scientific">Riccia fluitans</name>
    <dbReference type="NCBI Taxonomy" id="41844"/>
    <lineage>
        <taxon>Eukaryota</taxon>
        <taxon>Viridiplantae</taxon>
        <taxon>Streptophyta</taxon>
        <taxon>Embryophyta</taxon>
        <taxon>Marchantiophyta</taxon>
        <taxon>Marchantiopsida</taxon>
        <taxon>Marchantiidae</taxon>
        <taxon>Marchantiales</taxon>
        <taxon>Ricciaceae</taxon>
        <taxon>Riccia</taxon>
    </lineage>
</organism>
<keyword evidence="2" id="KW-1185">Reference proteome</keyword>
<evidence type="ECO:0000313" key="1">
    <source>
        <dbReference type="EMBL" id="KAL2610492.1"/>
    </source>
</evidence>
<evidence type="ECO:0000313" key="2">
    <source>
        <dbReference type="Proteomes" id="UP001605036"/>
    </source>
</evidence>
<gene>
    <name evidence="1" type="ORF">R1flu_029065</name>
</gene>
<reference evidence="1 2" key="1">
    <citation type="submission" date="2024-09" db="EMBL/GenBank/DDBJ databases">
        <title>Chromosome-scale assembly of Riccia fluitans.</title>
        <authorList>
            <person name="Paukszto L."/>
            <person name="Sawicki J."/>
            <person name="Karawczyk K."/>
            <person name="Piernik-Szablinska J."/>
            <person name="Szczecinska M."/>
            <person name="Mazdziarz M."/>
        </authorList>
    </citation>
    <scope>NUCLEOTIDE SEQUENCE [LARGE SCALE GENOMIC DNA]</scope>
    <source>
        <strain evidence="1">Rf_01</strain>
        <tissue evidence="1">Aerial parts of the thallus</tissue>
    </source>
</reference>
<name>A0ABD1XNG2_9MARC</name>
<proteinExistence type="predicted"/>